<proteinExistence type="predicted"/>
<dbReference type="AlphaFoldDB" id="A0A418VPB9"/>
<comment type="caution">
    <text evidence="1">The sequence shown here is derived from an EMBL/GenBank/DDBJ whole genome shotgun (WGS) entry which is preliminary data.</text>
</comment>
<evidence type="ECO:0000313" key="2">
    <source>
        <dbReference type="Proteomes" id="UP000283458"/>
    </source>
</evidence>
<organism evidence="1 2">
    <name type="scientific">Azospirillum cavernae</name>
    <dbReference type="NCBI Taxonomy" id="2320860"/>
    <lineage>
        <taxon>Bacteria</taxon>
        <taxon>Pseudomonadati</taxon>
        <taxon>Pseudomonadota</taxon>
        <taxon>Alphaproteobacteria</taxon>
        <taxon>Rhodospirillales</taxon>
        <taxon>Azospirillaceae</taxon>
        <taxon>Azospirillum</taxon>
    </lineage>
</organism>
<sequence length="237" mass="25388">MAIRYEIAGEDVTLVLPLLIDGDGTTADDGTVAIKLRDHIGALVYADTISLSEDATEFLFSVAAHLNEKTRAFERRTITYRWTTSGRPASRTVTYVLADYVAMDATPDMVRERLGVSRAELADTEIDLLGAYHTLADTLGGTALADRLASGTTDMLRANRAIVLTAALSLLPSLRLKAAQAEKSGDESFTRFDIDWGALETALKDEAASSTSSSATGTGAPLFMLSVAPDPLNPWDD</sequence>
<name>A0A418VPB9_9PROT</name>
<evidence type="ECO:0000313" key="1">
    <source>
        <dbReference type="EMBL" id="RJF78084.1"/>
    </source>
</evidence>
<accession>A0A418VPB9</accession>
<keyword evidence="2" id="KW-1185">Reference proteome</keyword>
<gene>
    <name evidence="1" type="ORF">D3877_23425</name>
</gene>
<reference evidence="1 2" key="1">
    <citation type="submission" date="2018-09" db="EMBL/GenBank/DDBJ databases">
        <authorList>
            <person name="Zhu H."/>
        </authorList>
    </citation>
    <scope>NUCLEOTIDE SEQUENCE [LARGE SCALE GENOMIC DNA]</scope>
    <source>
        <strain evidence="1 2">K2W22B-5</strain>
    </source>
</reference>
<protein>
    <submittedName>
        <fullName evidence="1">Uncharacterized protein</fullName>
    </submittedName>
</protein>
<dbReference type="EMBL" id="QYUL01000004">
    <property type="protein sequence ID" value="RJF78084.1"/>
    <property type="molecule type" value="Genomic_DNA"/>
</dbReference>
<dbReference type="RefSeq" id="WP_119833226.1">
    <property type="nucleotide sequence ID" value="NZ_QYUL01000004.1"/>
</dbReference>
<dbReference type="Proteomes" id="UP000283458">
    <property type="component" value="Unassembled WGS sequence"/>
</dbReference>
<dbReference type="OrthoDB" id="9858513at2"/>